<evidence type="ECO:0000256" key="4">
    <source>
        <dbReference type="SAM" id="MobiDB-lite"/>
    </source>
</evidence>
<dbReference type="InterPro" id="IPR027417">
    <property type="entry name" value="P-loop_NTPase"/>
</dbReference>
<feature type="compositionally biased region" description="Basic and acidic residues" evidence="4">
    <location>
        <begin position="507"/>
        <end position="520"/>
    </location>
</feature>
<dbReference type="SUPFAM" id="SSF52540">
    <property type="entry name" value="P-loop containing nucleoside triphosphate hydrolases"/>
    <property type="match status" value="1"/>
</dbReference>
<gene>
    <name evidence="6" type="ORF">FB458_0608</name>
</gene>
<proteinExistence type="inferred from homology"/>
<evidence type="ECO:0000259" key="5">
    <source>
        <dbReference type="SMART" id="SM00382"/>
    </source>
</evidence>
<protein>
    <submittedName>
        <fullName evidence="6">ATPase family protein associated with various cellular activities (AAA)</fullName>
    </submittedName>
</protein>
<evidence type="ECO:0000256" key="3">
    <source>
        <dbReference type="ARBA" id="ARBA00022840"/>
    </source>
</evidence>
<dbReference type="PRINTS" id="PR00819">
    <property type="entry name" value="CBXCFQXSUPER"/>
</dbReference>
<dbReference type="RefSeq" id="WP_141846652.1">
    <property type="nucleotide sequence ID" value="NZ_BAAAPR010000006.1"/>
</dbReference>
<dbReference type="Pfam" id="PF17866">
    <property type="entry name" value="AAA_lid_6"/>
    <property type="match status" value="1"/>
</dbReference>
<dbReference type="InterPro" id="IPR003593">
    <property type="entry name" value="AAA+_ATPase"/>
</dbReference>
<organism evidence="6 7">
    <name type="scientific">Lapillicoccus jejuensis</name>
    <dbReference type="NCBI Taxonomy" id="402171"/>
    <lineage>
        <taxon>Bacteria</taxon>
        <taxon>Bacillati</taxon>
        <taxon>Actinomycetota</taxon>
        <taxon>Actinomycetes</taxon>
        <taxon>Micrococcales</taxon>
        <taxon>Intrasporangiaceae</taxon>
        <taxon>Lapillicoccus</taxon>
    </lineage>
</organism>
<dbReference type="Proteomes" id="UP000317893">
    <property type="component" value="Unassembled WGS sequence"/>
</dbReference>
<dbReference type="AlphaFoldDB" id="A0A542DWT5"/>
<keyword evidence="7" id="KW-1185">Reference proteome</keyword>
<accession>A0A542DWT5</accession>
<dbReference type="InterPro" id="IPR041627">
    <property type="entry name" value="AAA_lid_6"/>
</dbReference>
<dbReference type="CDD" id="cd00009">
    <property type="entry name" value="AAA"/>
    <property type="match status" value="1"/>
</dbReference>
<dbReference type="PANTHER" id="PTHR43392:SF2">
    <property type="entry name" value="AAA-TYPE ATPASE FAMILY PROTEIN _ ANKYRIN REPEAT FAMILY PROTEIN"/>
    <property type="match status" value="1"/>
</dbReference>
<feature type="compositionally biased region" description="Low complexity" evidence="4">
    <location>
        <begin position="213"/>
        <end position="225"/>
    </location>
</feature>
<feature type="compositionally biased region" description="Pro residues" evidence="4">
    <location>
        <begin position="195"/>
        <end position="212"/>
    </location>
</feature>
<dbReference type="FunFam" id="3.40.50.300:FF:000216">
    <property type="entry name" value="Type VII secretion ATPase EccA"/>
    <property type="match status" value="1"/>
</dbReference>
<keyword evidence="3" id="KW-0067">ATP-binding</keyword>
<comment type="similarity">
    <text evidence="1">Belongs to the CbxX/CfxQ family.</text>
</comment>
<keyword evidence="2" id="KW-0547">Nucleotide-binding</keyword>
<sequence>MTTTTHDLTGALDALAEVARSVGVDPQEARREGTALAATVCEPATPQYVAAQAWAAATGRADAADVAAATTAFFDAASSARRWRVDPTDALARLRAGGGDATSYADALVAVVQACATLPGAGPRVVDNVVTVSAAQRGAVAPLPGLPPSTRSVAPPGAPSFMNGAGVDEATQRSAQLAQMLDVVRRGLPGVVPGEPGPVGTPPATPPEPAVPAVPAEPAEPAQPAEPEPTVEELLERLDALVGLAGVKREVRQQVAMLKVEARRAAAGLRNPDITRHLVFVGNPGTGKTTVARMVGAIYKALGLLDGGHLVEVDRSELVAGFLGQTAVKTAEVCAKAVGGVLFIDEAYSLTGDQYGAEAVNTLVKEMEDHRRDLVVIVAGYPDPMVAFIGQNPGLASRFKTTVEFEDYSDDEVVAILHKLAGDADYDVSPAGEAHVREVLARTERTTAFGNGRFARNLLEEAIGRQAVRLQDVEDAGTEQLRTLTAADLGADPGPDPTEPSDPLVTSEEHQDPTPEQEPR</sequence>
<dbReference type="SMART" id="SM00382">
    <property type="entry name" value="AAA"/>
    <property type="match status" value="1"/>
</dbReference>
<dbReference type="InterPro" id="IPR000641">
    <property type="entry name" value="CbxX/CfxQ"/>
</dbReference>
<dbReference type="InterPro" id="IPR003959">
    <property type="entry name" value="ATPase_AAA_core"/>
</dbReference>
<dbReference type="Gene3D" id="3.40.50.300">
    <property type="entry name" value="P-loop containing nucleotide triphosphate hydrolases"/>
    <property type="match status" value="1"/>
</dbReference>
<feature type="region of interest" description="Disordered" evidence="4">
    <location>
        <begin position="191"/>
        <end position="225"/>
    </location>
</feature>
<comment type="caution">
    <text evidence="6">The sequence shown here is derived from an EMBL/GenBank/DDBJ whole genome shotgun (WGS) entry which is preliminary data.</text>
</comment>
<dbReference type="GO" id="GO:0016887">
    <property type="term" value="F:ATP hydrolysis activity"/>
    <property type="evidence" value="ECO:0007669"/>
    <property type="project" value="InterPro"/>
</dbReference>
<feature type="region of interest" description="Disordered" evidence="4">
    <location>
        <begin position="479"/>
        <end position="520"/>
    </location>
</feature>
<dbReference type="GO" id="GO:0005524">
    <property type="term" value="F:ATP binding"/>
    <property type="evidence" value="ECO:0007669"/>
    <property type="project" value="UniProtKB-KW"/>
</dbReference>
<dbReference type="InterPro" id="IPR050773">
    <property type="entry name" value="CbxX/CfxQ_RuBisCO_ESX"/>
</dbReference>
<evidence type="ECO:0000313" key="6">
    <source>
        <dbReference type="EMBL" id="TQJ07543.1"/>
    </source>
</evidence>
<dbReference type="OrthoDB" id="9806903at2"/>
<dbReference type="Pfam" id="PF00004">
    <property type="entry name" value="AAA"/>
    <property type="match status" value="1"/>
</dbReference>
<feature type="domain" description="AAA+ ATPase" evidence="5">
    <location>
        <begin position="274"/>
        <end position="409"/>
    </location>
</feature>
<reference evidence="6 7" key="1">
    <citation type="submission" date="2019-06" db="EMBL/GenBank/DDBJ databases">
        <title>Sequencing the genomes of 1000 actinobacteria strains.</title>
        <authorList>
            <person name="Klenk H.-P."/>
        </authorList>
    </citation>
    <scope>NUCLEOTIDE SEQUENCE [LARGE SCALE GENOMIC DNA]</scope>
    <source>
        <strain evidence="6 7">DSM 18607</strain>
    </source>
</reference>
<evidence type="ECO:0000256" key="1">
    <source>
        <dbReference type="ARBA" id="ARBA00010378"/>
    </source>
</evidence>
<name>A0A542DWT5_9MICO</name>
<dbReference type="PANTHER" id="PTHR43392">
    <property type="entry name" value="AAA-TYPE ATPASE FAMILY PROTEIN / ANKYRIN REPEAT FAMILY PROTEIN"/>
    <property type="match status" value="1"/>
</dbReference>
<dbReference type="Gene3D" id="1.10.8.60">
    <property type="match status" value="1"/>
</dbReference>
<evidence type="ECO:0000313" key="7">
    <source>
        <dbReference type="Proteomes" id="UP000317893"/>
    </source>
</evidence>
<dbReference type="EMBL" id="VFMN01000001">
    <property type="protein sequence ID" value="TQJ07543.1"/>
    <property type="molecule type" value="Genomic_DNA"/>
</dbReference>
<evidence type="ECO:0000256" key="2">
    <source>
        <dbReference type="ARBA" id="ARBA00022741"/>
    </source>
</evidence>